<reference evidence="2" key="2">
    <citation type="submission" date="2018-05" db="EMBL/GenBank/DDBJ databases">
        <title>OgluRS3 (Oryza glumaepatula Reference Sequence Version 3).</title>
        <authorList>
            <person name="Zhang J."/>
            <person name="Kudrna D."/>
            <person name="Lee S."/>
            <person name="Talag J."/>
            <person name="Welchert J."/>
            <person name="Wing R.A."/>
        </authorList>
    </citation>
    <scope>NUCLEOTIDE SEQUENCE [LARGE SCALE GENOMIC DNA]</scope>
</reference>
<feature type="region of interest" description="Disordered" evidence="1">
    <location>
        <begin position="22"/>
        <end position="78"/>
    </location>
</feature>
<dbReference type="Proteomes" id="UP000026961">
    <property type="component" value="Chromosome 8"/>
</dbReference>
<reference evidence="2" key="1">
    <citation type="submission" date="2015-04" db="UniProtKB">
        <authorList>
            <consortium name="EnsemblPlants"/>
        </authorList>
    </citation>
    <scope>IDENTIFICATION</scope>
</reference>
<dbReference type="AlphaFoldDB" id="A0A0E0ASW5"/>
<dbReference type="HOGENOM" id="CLU_1689410_0_0_1"/>
<feature type="compositionally biased region" description="Low complexity" evidence="1">
    <location>
        <begin position="48"/>
        <end position="63"/>
    </location>
</feature>
<evidence type="ECO:0000313" key="2">
    <source>
        <dbReference type="EnsemblPlants" id="OGLUM08G08470.1"/>
    </source>
</evidence>
<accession>A0A0E0ASW5</accession>
<keyword evidence="3" id="KW-1185">Reference proteome</keyword>
<dbReference type="EnsemblPlants" id="OGLUM08G08470.1">
    <property type="protein sequence ID" value="OGLUM08G08470.1"/>
    <property type="gene ID" value="OGLUM08G08470"/>
</dbReference>
<dbReference type="Gramene" id="OGLUM08G08470.1">
    <property type="protein sequence ID" value="OGLUM08G08470.1"/>
    <property type="gene ID" value="OGLUM08G08470"/>
</dbReference>
<feature type="region of interest" description="Disordered" evidence="1">
    <location>
        <begin position="102"/>
        <end position="148"/>
    </location>
</feature>
<organism evidence="2">
    <name type="scientific">Oryza glumipatula</name>
    <dbReference type="NCBI Taxonomy" id="40148"/>
    <lineage>
        <taxon>Eukaryota</taxon>
        <taxon>Viridiplantae</taxon>
        <taxon>Streptophyta</taxon>
        <taxon>Embryophyta</taxon>
        <taxon>Tracheophyta</taxon>
        <taxon>Spermatophyta</taxon>
        <taxon>Magnoliopsida</taxon>
        <taxon>Liliopsida</taxon>
        <taxon>Poales</taxon>
        <taxon>Poaceae</taxon>
        <taxon>BOP clade</taxon>
        <taxon>Oryzoideae</taxon>
        <taxon>Oryzeae</taxon>
        <taxon>Oryzinae</taxon>
        <taxon>Oryza</taxon>
    </lineage>
</organism>
<evidence type="ECO:0000313" key="3">
    <source>
        <dbReference type="Proteomes" id="UP000026961"/>
    </source>
</evidence>
<sequence length="163" mass="15797">MAYMAAAMAKTIVGATATATAAMRSGGADPPPAGSKRADPPLAVSGVADPSPSSSTTADPIPAISGTADSPPGPAAVKGRVDGALAAVALNKGLIVEVSLADEPNLPPGQSSSECTPPPTVVEGDGEASSSSGANPPLSNPRSSPTLVPMFAHVSVMATTVDR</sequence>
<evidence type="ECO:0000256" key="1">
    <source>
        <dbReference type="SAM" id="MobiDB-lite"/>
    </source>
</evidence>
<name>A0A0E0ASW5_9ORYZ</name>
<proteinExistence type="predicted"/>
<protein>
    <submittedName>
        <fullName evidence="2">Uncharacterized protein</fullName>
    </submittedName>
</protein>